<keyword evidence="1" id="KW-1133">Transmembrane helix</keyword>
<proteinExistence type="predicted"/>
<feature type="transmembrane region" description="Helical" evidence="1">
    <location>
        <begin position="23"/>
        <end position="45"/>
    </location>
</feature>
<reference evidence="2" key="1">
    <citation type="submission" date="2013-12" db="EMBL/GenBank/DDBJ databases">
        <title>A Varibaculum cambriense genome reconstructed from a premature infant gut community with otherwise low bacterial novelty that shifts toward anaerobic metabolism during the third week of life.</title>
        <authorList>
            <person name="Brown C.T."/>
            <person name="Sharon I."/>
            <person name="Thomas B.C."/>
            <person name="Castelle C.J."/>
            <person name="Morowitz M.J."/>
            <person name="Banfield J.F."/>
        </authorList>
    </citation>
    <scope>NUCLEOTIDE SEQUENCE</scope>
</reference>
<dbReference type="EMBL" id="AZMM01009686">
    <property type="protein sequence ID" value="ETJ36019.1"/>
    <property type="molecule type" value="Genomic_DNA"/>
</dbReference>
<organism evidence="2">
    <name type="scientific">human gut metagenome</name>
    <dbReference type="NCBI Taxonomy" id="408170"/>
    <lineage>
        <taxon>unclassified sequences</taxon>
        <taxon>metagenomes</taxon>
        <taxon>organismal metagenomes</taxon>
    </lineage>
</organism>
<sequence>SVAISVLGIGGGVMKWFSWTLEYVSITTGVFVVVYFITYGVVFLINSITTEKINQKIAEHNNKEN</sequence>
<keyword evidence="1" id="KW-0812">Transmembrane</keyword>
<gene>
    <name evidence="2" type="ORF">Q604_UNBC09686G0003</name>
</gene>
<comment type="caution">
    <text evidence="2">The sequence shown here is derived from an EMBL/GenBank/DDBJ whole genome shotgun (WGS) entry which is preliminary data.</text>
</comment>
<evidence type="ECO:0000313" key="2">
    <source>
        <dbReference type="EMBL" id="ETJ36019.1"/>
    </source>
</evidence>
<keyword evidence="1" id="KW-0472">Membrane</keyword>
<protein>
    <submittedName>
        <fullName evidence="2">Uncharacterized protein</fullName>
    </submittedName>
</protein>
<dbReference type="InterPro" id="IPR021560">
    <property type="entry name" value="DUF3021"/>
</dbReference>
<dbReference type="Pfam" id="PF11457">
    <property type="entry name" value="DUF3021"/>
    <property type="match status" value="1"/>
</dbReference>
<evidence type="ECO:0000256" key="1">
    <source>
        <dbReference type="SAM" id="Phobius"/>
    </source>
</evidence>
<feature type="non-terminal residue" evidence="2">
    <location>
        <position position="1"/>
    </location>
</feature>
<dbReference type="AlphaFoldDB" id="W1Y4F6"/>
<name>W1Y4F6_9ZZZZ</name>
<accession>W1Y4F6</accession>